<organism evidence="2 3">
    <name type="scientific">Bradyrhizobium erythrophlei</name>
    <dbReference type="NCBI Taxonomy" id="1437360"/>
    <lineage>
        <taxon>Bacteria</taxon>
        <taxon>Pseudomonadati</taxon>
        <taxon>Pseudomonadota</taxon>
        <taxon>Alphaproteobacteria</taxon>
        <taxon>Hyphomicrobiales</taxon>
        <taxon>Nitrobacteraceae</taxon>
        <taxon>Bradyrhizobium</taxon>
    </lineage>
</organism>
<evidence type="ECO:0000313" key="3">
    <source>
        <dbReference type="Proteomes" id="UP000190675"/>
    </source>
</evidence>
<gene>
    <name evidence="2" type="ORF">SAMN05444169_7319</name>
</gene>
<evidence type="ECO:0000256" key="1">
    <source>
        <dbReference type="SAM" id="MobiDB-lite"/>
    </source>
</evidence>
<dbReference type="AlphaFoldDB" id="A0A1M5SRK5"/>
<feature type="region of interest" description="Disordered" evidence="1">
    <location>
        <begin position="107"/>
        <end position="135"/>
    </location>
</feature>
<dbReference type="OrthoDB" id="7862895at2"/>
<dbReference type="InterPro" id="IPR036388">
    <property type="entry name" value="WH-like_DNA-bd_sf"/>
</dbReference>
<dbReference type="Pfam" id="PF13730">
    <property type="entry name" value="HTH_36"/>
    <property type="match status" value="1"/>
</dbReference>
<sequence>MSWRATAWAIGQITGKAGRKLLLLALANYADEDGICWPSQATLARDTEQSVDTVQRQIVVLEELTLLKRERMPKRRGQWQGYLYKLPLQTFAAPKVQTVARSPNLRSGQAAKSALTRPQSLRHKPSIEPSYEPSHKSIASIPAERIAAFQKKQEGTEVVQHRIAGRIGDDGWLVLGEMNEAQRSRLCTLERQGRLDDETLRIAVLAIRIEQRGNRN</sequence>
<reference evidence="2 3" key="1">
    <citation type="submission" date="2016-11" db="EMBL/GenBank/DDBJ databases">
        <authorList>
            <person name="Jaros S."/>
            <person name="Januszkiewicz K."/>
            <person name="Wedrychowicz H."/>
        </authorList>
    </citation>
    <scope>NUCLEOTIDE SEQUENCE [LARGE SCALE GENOMIC DNA]</scope>
    <source>
        <strain evidence="2 3">GAS242</strain>
    </source>
</reference>
<dbReference type="Proteomes" id="UP000190675">
    <property type="component" value="Chromosome I"/>
</dbReference>
<protein>
    <submittedName>
        <fullName evidence="2">Helix-turn-helix domain-containing protein</fullName>
    </submittedName>
</protein>
<accession>A0A1M5SRK5</accession>
<dbReference type="EMBL" id="LT670818">
    <property type="protein sequence ID" value="SHH41080.1"/>
    <property type="molecule type" value="Genomic_DNA"/>
</dbReference>
<evidence type="ECO:0000313" key="2">
    <source>
        <dbReference type="EMBL" id="SHH41080.1"/>
    </source>
</evidence>
<name>A0A1M5SRK5_9BRAD</name>
<dbReference type="Gene3D" id="1.10.10.10">
    <property type="entry name" value="Winged helix-like DNA-binding domain superfamily/Winged helix DNA-binding domain"/>
    <property type="match status" value="1"/>
</dbReference>
<dbReference type="RefSeq" id="WP_079570430.1">
    <property type="nucleotide sequence ID" value="NZ_LT670818.1"/>
</dbReference>
<proteinExistence type="predicted"/>